<reference evidence="2" key="4">
    <citation type="submission" date="2022-11" db="EMBL/GenBank/DDBJ databases">
        <title>Genomic repertoires linked with pathogenic potency of arthritogenic Prevotella copri isolated from the gut of rheumatoid arthritis patients.</title>
        <authorList>
            <person name="Nii T."/>
            <person name="Maeda Y."/>
            <person name="Motooka D."/>
            <person name="Naito M."/>
            <person name="Matsumoto Y."/>
            <person name="Ogawa T."/>
            <person name="Oguro-Igashira E."/>
            <person name="Kishikawa T."/>
            <person name="Yamashita M."/>
            <person name="Koizumi S."/>
            <person name="Kurakawa T."/>
            <person name="Okumura R."/>
            <person name="Kayama H."/>
            <person name="Murakami M."/>
            <person name="Sakaguchi T."/>
            <person name="Das B."/>
            <person name="Nakamura S."/>
            <person name="Okada Y."/>
            <person name="Kumanogoh A."/>
            <person name="Takeda K."/>
        </authorList>
    </citation>
    <scope>NUCLEOTIDE SEQUENCE</scope>
    <source>
        <strain evidence="2">F3-75</strain>
    </source>
</reference>
<gene>
    <name evidence="6" type="ORF">CFT61_07745</name>
    <name evidence="5" type="ORF">F7D25_01350</name>
    <name evidence="4" type="ORF">F7D57_02130</name>
    <name evidence="3" type="ORF">F7D95_08080</name>
    <name evidence="1" type="ORF">NNC64_01380</name>
    <name evidence="2" type="ORF">ONT16_12040</name>
</gene>
<dbReference type="EMBL" id="VZCW01000210">
    <property type="protein sequence ID" value="MQN12778.1"/>
    <property type="molecule type" value="Genomic_DNA"/>
</dbReference>
<dbReference type="AlphaFoldDB" id="A0A229I633"/>
<evidence type="ECO:0000313" key="6">
    <source>
        <dbReference type="EMBL" id="OXL44007.1"/>
    </source>
</evidence>
<evidence type="ECO:0000313" key="3">
    <source>
        <dbReference type="EMBL" id="MQN12778.1"/>
    </source>
</evidence>
<dbReference type="Proteomes" id="UP000405805">
    <property type="component" value="Unassembled WGS sequence"/>
</dbReference>
<dbReference type="EMBL" id="JANDWZ010000002">
    <property type="protein sequence ID" value="MCP9563228.1"/>
    <property type="molecule type" value="Genomic_DNA"/>
</dbReference>
<proteinExistence type="predicted"/>
<organism evidence="5 10">
    <name type="scientific">Segatella copri</name>
    <dbReference type="NCBI Taxonomy" id="165179"/>
    <lineage>
        <taxon>Bacteria</taxon>
        <taxon>Pseudomonadati</taxon>
        <taxon>Bacteroidota</taxon>
        <taxon>Bacteroidia</taxon>
        <taxon>Bacteroidales</taxon>
        <taxon>Prevotellaceae</taxon>
        <taxon>Segatella</taxon>
    </lineage>
</organism>
<evidence type="ECO:0000313" key="10">
    <source>
        <dbReference type="Proteomes" id="UP000477980"/>
    </source>
</evidence>
<evidence type="ECO:0000313" key="7">
    <source>
        <dbReference type="Proteomes" id="UP000215155"/>
    </source>
</evidence>
<dbReference type="RefSeq" id="WP_089543884.1">
    <property type="nucleotide sequence ID" value="NZ_CABOGV010000040.1"/>
</dbReference>
<dbReference type="Proteomes" id="UP000215155">
    <property type="component" value="Unassembled WGS sequence"/>
</dbReference>
<dbReference type="Proteomes" id="UP000442105">
    <property type="component" value="Unassembled WGS sequence"/>
</dbReference>
<sequence>MKNDLKILAVALEKKLGREHLQHEEKHRNNKLLHKVWEIMKGKEKPSQQTLNRLALLAGFQSWADLQGALHGTDDGLTNYSAGE</sequence>
<evidence type="ECO:0000313" key="2">
    <source>
        <dbReference type="EMBL" id="MCW4128962.1"/>
    </source>
</evidence>
<evidence type="ECO:0000313" key="8">
    <source>
        <dbReference type="Proteomes" id="UP000405805"/>
    </source>
</evidence>
<dbReference type="EMBL" id="VZAH01000010">
    <property type="protein sequence ID" value="MQP13082.1"/>
    <property type="molecule type" value="Genomic_DNA"/>
</dbReference>
<reference evidence="1" key="3">
    <citation type="submission" date="2022-07" db="EMBL/GenBank/DDBJ databases">
        <title>Prevotella copri.</title>
        <authorList>
            <person name="Yang C."/>
        </authorList>
    </citation>
    <scope>NUCLEOTIDE SEQUENCE</scope>
    <source>
        <strain evidence="1">HF2107</strain>
    </source>
</reference>
<dbReference type="OrthoDB" id="639802at2"/>
<dbReference type="Proteomes" id="UP001205531">
    <property type="component" value="Unassembled WGS sequence"/>
</dbReference>
<dbReference type="Proteomes" id="UP000477980">
    <property type="component" value="Unassembled WGS sequence"/>
</dbReference>
<evidence type="ECO:0000313" key="9">
    <source>
        <dbReference type="Proteomes" id="UP000442105"/>
    </source>
</evidence>
<reference evidence="8 9" key="2">
    <citation type="submission" date="2019-09" db="EMBL/GenBank/DDBJ databases">
        <title>Distinct polysaccharide growth profiles of human intestinal Prevotella copri isolates.</title>
        <authorList>
            <person name="Fehlner-Peach H."/>
            <person name="Magnabosco C."/>
            <person name="Raghavan V."/>
            <person name="Scher J.U."/>
            <person name="Tett A."/>
            <person name="Cox L.M."/>
            <person name="Gottsegen C."/>
            <person name="Watters A."/>
            <person name="Wiltshire- Gordon J.D."/>
            <person name="Segata N."/>
            <person name="Bonneau R."/>
            <person name="Littman D.R."/>
        </authorList>
    </citation>
    <scope>NUCLEOTIDE SEQUENCE [LARGE SCALE GENOMIC DNA]</scope>
    <source>
        <strain evidence="4">IA624</strain>
        <strain evidence="8">iA624</strain>
        <strain evidence="5">IAA917</strain>
        <strain evidence="10">iAA917</strain>
        <strain evidence="9">iAQ1179</strain>
        <strain evidence="3">IAQ1179</strain>
    </source>
</reference>
<accession>A0A229I633</accession>
<evidence type="ECO:0000313" key="5">
    <source>
        <dbReference type="EMBL" id="MQP13082.1"/>
    </source>
</evidence>
<protein>
    <submittedName>
        <fullName evidence="5">Uncharacterized protein</fullName>
    </submittedName>
</protein>
<dbReference type="Proteomes" id="UP001209344">
    <property type="component" value="Unassembled WGS sequence"/>
</dbReference>
<evidence type="ECO:0000313" key="1">
    <source>
        <dbReference type="EMBL" id="MCP9563228.1"/>
    </source>
</evidence>
<dbReference type="EMBL" id="JAPDVK010000003">
    <property type="protein sequence ID" value="MCW4128962.1"/>
    <property type="molecule type" value="Genomic_DNA"/>
</dbReference>
<dbReference type="EMBL" id="NMPZ01000010">
    <property type="protein sequence ID" value="OXL44007.1"/>
    <property type="molecule type" value="Genomic_DNA"/>
</dbReference>
<dbReference type="EMBL" id="VZBP01000040">
    <property type="protein sequence ID" value="MQO08539.1"/>
    <property type="molecule type" value="Genomic_DNA"/>
</dbReference>
<reference evidence="6 7" key="1">
    <citation type="submission" date="2017-07" db="EMBL/GenBank/DDBJ databases">
        <title>Draft genome sequence of Prevotella copri isolated from the gut of healthy adult Indian.</title>
        <authorList>
            <person name="Das B."/>
            <person name="Bag S."/>
            <person name="Ghosh T.S."/>
        </authorList>
    </citation>
    <scope>NUCLEOTIDE SEQUENCE [LARGE SCALE GENOMIC DNA]</scope>
    <source>
        <strain evidence="6 7">Indica</strain>
    </source>
</reference>
<name>A0A229I633_9BACT</name>
<comment type="caution">
    <text evidence="5">The sequence shown here is derived from an EMBL/GenBank/DDBJ whole genome shotgun (WGS) entry which is preliminary data.</text>
</comment>
<evidence type="ECO:0000313" key="4">
    <source>
        <dbReference type="EMBL" id="MQO08539.1"/>
    </source>
</evidence>